<protein>
    <recommendedName>
        <fullName evidence="4">Esterase-like protein</fullName>
    </recommendedName>
</protein>
<dbReference type="AlphaFoldDB" id="A0A8H7KEH2"/>
<gene>
    <name evidence="2" type="ORF">IM811_016843</name>
</gene>
<evidence type="ECO:0000256" key="1">
    <source>
        <dbReference type="SAM" id="MobiDB-lite"/>
    </source>
</evidence>
<comment type="caution">
    <text evidence="2">The sequence shown here is derived from an EMBL/GenBank/DDBJ whole genome shotgun (WGS) entry which is preliminary data.</text>
</comment>
<accession>A0A8H7KEH2</accession>
<sequence length="402" mass="45182">MLKGSRRSAVVMRPGWCPASRRFRSYDRDELTPEALQRQVESGLGDDALGNSMRVDPDAKTVSTAAGPLPISPLFDPEWIGSRRRSRKTEPSQPMGRFRKKLALNPFARALASPVRLCSLTSRALPRYFLQDIEVVRHPETDKPHLVPGPLSFHRVQPKYWETTDSTANEIDEAKESTSTGGEIATANDPETNNYEGSPGDAERTGRAPITAYIVSDKGFFDLVGGKKPMWQRKLLGTRSGSATLGSFREAEFAPNTGDLLLGMLRRAAVDALIARSNRTQPPLDKFIQPVKSWEEIGLVRRRGCILWLPTRQSQDQEKEGLAKTRYATYDLKDVAYDRKMPVHDLKWLLGDEEVARLRADAPDIFGSGELFVLKTWKSHSMVNLHLLLWRLQGFMPQEQAQ</sequence>
<name>A0A8H7KEH2_BIOOC</name>
<evidence type="ECO:0000313" key="2">
    <source>
        <dbReference type="EMBL" id="KAF9749048.1"/>
    </source>
</evidence>
<proteinExistence type="predicted"/>
<evidence type="ECO:0008006" key="4">
    <source>
        <dbReference type="Google" id="ProtNLM"/>
    </source>
</evidence>
<reference evidence="2" key="1">
    <citation type="submission" date="2020-10" db="EMBL/GenBank/DDBJ databases">
        <title>High-Quality Genome Resource of Clonostachys rosea strain S41 by Oxford Nanopore Long-Read Sequencing.</title>
        <authorList>
            <person name="Wang H."/>
        </authorList>
    </citation>
    <scope>NUCLEOTIDE SEQUENCE</scope>
    <source>
        <strain evidence="2">S41</strain>
    </source>
</reference>
<dbReference type="EMBL" id="JADCTT010000008">
    <property type="protein sequence ID" value="KAF9749048.1"/>
    <property type="molecule type" value="Genomic_DNA"/>
</dbReference>
<organism evidence="2 3">
    <name type="scientific">Bionectria ochroleuca</name>
    <name type="common">Gliocladium roseum</name>
    <dbReference type="NCBI Taxonomy" id="29856"/>
    <lineage>
        <taxon>Eukaryota</taxon>
        <taxon>Fungi</taxon>
        <taxon>Dikarya</taxon>
        <taxon>Ascomycota</taxon>
        <taxon>Pezizomycotina</taxon>
        <taxon>Sordariomycetes</taxon>
        <taxon>Hypocreomycetidae</taxon>
        <taxon>Hypocreales</taxon>
        <taxon>Bionectriaceae</taxon>
        <taxon>Clonostachys</taxon>
    </lineage>
</organism>
<evidence type="ECO:0000313" key="3">
    <source>
        <dbReference type="Proteomes" id="UP000616885"/>
    </source>
</evidence>
<dbReference type="Proteomes" id="UP000616885">
    <property type="component" value="Unassembled WGS sequence"/>
</dbReference>
<feature type="region of interest" description="Disordered" evidence="1">
    <location>
        <begin position="172"/>
        <end position="206"/>
    </location>
</feature>